<reference evidence="2" key="1">
    <citation type="submission" date="2021-10" db="EMBL/GenBank/DDBJ databases">
        <title>Tropical sea cucumber genome reveals ecological adaptation and Cuvierian tubules defense mechanism.</title>
        <authorList>
            <person name="Chen T."/>
        </authorList>
    </citation>
    <scope>NUCLEOTIDE SEQUENCE</scope>
    <source>
        <strain evidence="2">Nanhai2018</strain>
        <tissue evidence="2">Muscle</tissue>
    </source>
</reference>
<feature type="compositionally biased region" description="Basic residues" evidence="1">
    <location>
        <begin position="178"/>
        <end position="194"/>
    </location>
</feature>
<proteinExistence type="predicted"/>
<comment type="caution">
    <text evidence="2">The sequence shown here is derived from an EMBL/GenBank/DDBJ whole genome shotgun (WGS) entry which is preliminary data.</text>
</comment>
<organism evidence="2 3">
    <name type="scientific">Holothuria leucospilota</name>
    <name type="common">Black long sea cucumber</name>
    <name type="synonym">Mertensiothuria leucospilota</name>
    <dbReference type="NCBI Taxonomy" id="206669"/>
    <lineage>
        <taxon>Eukaryota</taxon>
        <taxon>Metazoa</taxon>
        <taxon>Echinodermata</taxon>
        <taxon>Eleutherozoa</taxon>
        <taxon>Echinozoa</taxon>
        <taxon>Holothuroidea</taxon>
        <taxon>Aspidochirotacea</taxon>
        <taxon>Aspidochirotida</taxon>
        <taxon>Holothuriidae</taxon>
        <taxon>Holothuria</taxon>
    </lineage>
</organism>
<evidence type="ECO:0000256" key="1">
    <source>
        <dbReference type="SAM" id="MobiDB-lite"/>
    </source>
</evidence>
<accession>A0A9Q1HKF6</accession>
<dbReference type="AlphaFoldDB" id="A0A9Q1HKF6"/>
<keyword evidence="3" id="KW-1185">Reference proteome</keyword>
<name>A0A9Q1HKF6_HOLLE</name>
<feature type="region of interest" description="Disordered" evidence="1">
    <location>
        <begin position="170"/>
        <end position="194"/>
    </location>
</feature>
<dbReference type="Proteomes" id="UP001152320">
    <property type="component" value="Chromosome 1"/>
</dbReference>
<evidence type="ECO:0000313" key="3">
    <source>
        <dbReference type="Proteomes" id="UP001152320"/>
    </source>
</evidence>
<feature type="region of interest" description="Disordered" evidence="1">
    <location>
        <begin position="1"/>
        <end position="42"/>
    </location>
</feature>
<sequence length="194" mass="22642">MENLIPDIPASPVYKDSSDTEETIPKGLKSPRREPEEGKLPAESFERVKYHLNALSKLQKTVIGLKKEITKLDEELAKGNVPNHLRLDRGLPKLPGFLHSSEEVREEFDSLLQRAGLRLGQAWRQELSRQAKKQKDRFLEKEQRARLELETVDDGVEEKKVLWKLLEKSGKRTEERRKHCQQKAAPRRHHPYKR</sequence>
<dbReference type="EMBL" id="JAIZAY010000001">
    <property type="protein sequence ID" value="KAJ8048328.1"/>
    <property type="molecule type" value="Genomic_DNA"/>
</dbReference>
<feature type="compositionally biased region" description="Basic and acidic residues" evidence="1">
    <location>
        <begin position="31"/>
        <end position="42"/>
    </location>
</feature>
<evidence type="ECO:0000313" key="2">
    <source>
        <dbReference type="EMBL" id="KAJ8048328.1"/>
    </source>
</evidence>
<gene>
    <name evidence="2" type="ORF">HOLleu_00597</name>
</gene>
<protein>
    <submittedName>
        <fullName evidence="2">Uncharacterized protein</fullName>
    </submittedName>
</protein>